<dbReference type="EMBL" id="MU129330">
    <property type="protein sequence ID" value="KAF9503608.1"/>
    <property type="molecule type" value="Genomic_DNA"/>
</dbReference>
<evidence type="ECO:0000313" key="1">
    <source>
        <dbReference type="EMBL" id="KAF9503608.1"/>
    </source>
</evidence>
<protein>
    <submittedName>
        <fullName evidence="1">Uncharacterized protein</fullName>
    </submittedName>
</protein>
<keyword evidence="2" id="KW-1185">Reference proteome</keyword>
<proteinExistence type="predicted"/>
<dbReference type="Proteomes" id="UP000886523">
    <property type="component" value="Unassembled WGS sequence"/>
</dbReference>
<reference evidence="1" key="1">
    <citation type="journal article" date="2020" name="Nat. Commun.">
        <title>Large-scale genome sequencing of mycorrhizal fungi provides insights into the early evolution of symbiotic traits.</title>
        <authorList>
            <person name="Miyauchi S."/>
            <person name="Kiss E."/>
            <person name="Kuo A."/>
            <person name="Drula E."/>
            <person name="Kohler A."/>
            <person name="Sanchez-Garcia M."/>
            <person name="Morin E."/>
            <person name="Andreopoulos B."/>
            <person name="Barry K.W."/>
            <person name="Bonito G."/>
            <person name="Buee M."/>
            <person name="Carver A."/>
            <person name="Chen C."/>
            <person name="Cichocki N."/>
            <person name="Clum A."/>
            <person name="Culley D."/>
            <person name="Crous P.W."/>
            <person name="Fauchery L."/>
            <person name="Girlanda M."/>
            <person name="Hayes R.D."/>
            <person name="Keri Z."/>
            <person name="LaButti K."/>
            <person name="Lipzen A."/>
            <person name="Lombard V."/>
            <person name="Magnuson J."/>
            <person name="Maillard F."/>
            <person name="Murat C."/>
            <person name="Nolan M."/>
            <person name="Ohm R.A."/>
            <person name="Pangilinan J."/>
            <person name="Pereira M.F."/>
            <person name="Perotto S."/>
            <person name="Peter M."/>
            <person name="Pfister S."/>
            <person name="Riley R."/>
            <person name="Sitrit Y."/>
            <person name="Stielow J.B."/>
            <person name="Szollosi G."/>
            <person name="Zifcakova L."/>
            <person name="Stursova M."/>
            <person name="Spatafora J.W."/>
            <person name="Tedersoo L."/>
            <person name="Vaario L.M."/>
            <person name="Yamada A."/>
            <person name="Yan M."/>
            <person name="Wang P."/>
            <person name="Xu J."/>
            <person name="Bruns T."/>
            <person name="Baldrian P."/>
            <person name="Vilgalys R."/>
            <person name="Dunand C."/>
            <person name="Henrissat B."/>
            <person name="Grigoriev I.V."/>
            <person name="Hibbett D."/>
            <person name="Nagy L.G."/>
            <person name="Martin F.M."/>
        </authorList>
    </citation>
    <scope>NUCLEOTIDE SEQUENCE</scope>
    <source>
        <strain evidence="1">UP504</strain>
    </source>
</reference>
<gene>
    <name evidence="1" type="ORF">BS47DRAFT_1369416</name>
</gene>
<dbReference type="OrthoDB" id="3251205at2759"/>
<feature type="non-terminal residue" evidence="1">
    <location>
        <position position="1"/>
    </location>
</feature>
<sequence length="126" mass="14226">LFVIDLQVEYLDEMKQQGAAKWIQERVARANEHLFEAEQILGDCLIQYFLAQFKEQCQLKLMGARAVEQILILSETADLLAARLDDLNVKLLALAKEGLEVTASSELKTNIDETKEALHKARNNVA</sequence>
<name>A0A9P6AD95_9AGAM</name>
<evidence type="ECO:0000313" key="2">
    <source>
        <dbReference type="Proteomes" id="UP000886523"/>
    </source>
</evidence>
<comment type="caution">
    <text evidence="1">The sequence shown here is derived from an EMBL/GenBank/DDBJ whole genome shotgun (WGS) entry which is preliminary data.</text>
</comment>
<accession>A0A9P6AD95</accession>
<organism evidence="1 2">
    <name type="scientific">Hydnum rufescens UP504</name>
    <dbReference type="NCBI Taxonomy" id="1448309"/>
    <lineage>
        <taxon>Eukaryota</taxon>
        <taxon>Fungi</taxon>
        <taxon>Dikarya</taxon>
        <taxon>Basidiomycota</taxon>
        <taxon>Agaricomycotina</taxon>
        <taxon>Agaricomycetes</taxon>
        <taxon>Cantharellales</taxon>
        <taxon>Hydnaceae</taxon>
        <taxon>Hydnum</taxon>
    </lineage>
</organism>
<dbReference type="AlphaFoldDB" id="A0A9P6AD95"/>